<dbReference type="AlphaFoldDB" id="A0A067S8G5"/>
<name>A0A067S8G5_GALM3</name>
<proteinExistence type="predicted"/>
<reference evidence="2" key="1">
    <citation type="journal article" date="2014" name="Proc. Natl. Acad. Sci. U.S.A.">
        <title>Extensive sampling of basidiomycete genomes demonstrates inadequacy of the white-rot/brown-rot paradigm for wood decay fungi.</title>
        <authorList>
            <person name="Riley R."/>
            <person name="Salamov A.A."/>
            <person name="Brown D.W."/>
            <person name="Nagy L.G."/>
            <person name="Floudas D."/>
            <person name="Held B.W."/>
            <person name="Levasseur A."/>
            <person name="Lombard V."/>
            <person name="Morin E."/>
            <person name="Otillar R."/>
            <person name="Lindquist E.A."/>
            <person name="Sun H."/>
            <person name="LaButti K.M."/>
            <person name="Schmutz J."/>
            <person name="Jabbour D."/>
            <person name="Luo H."/>
            <person name="Baker S.E."/>
            <person name="Pisabarro A.G."/>
            <person name="Walton J.D."/>
            <person name="Blanchette R.A."/>
            <person name="Henrissat B."/>
            <person name="Martin F."/>
            <person name="Cullen D."/>
            <person name="Hibbett D.S."/>
            <person name="Grigoriev I.V."/>
        </authorList>
    </citation>
    <scope>NUCLEOTIDE SEQUENCE [LARGE SCALE GENOMIC DNA]</scope>
    <source>
        <strain evidence="2">CBS 339.88</strain>
    </source>
</reference>
<evidence type="ECO:0000313" key="1">
    <source>
        <dbReference type="EMBL" id="KDR67106.1"/>
    </source>
</evidence>
<sequence>MTTTPQLCSGPLLWPFLLDSATVARLDVHLSDGTLGLSSEPKILTEAHVSDQPTRSVEYANARPHGLLEVSELWPFARMKPWPVIDQGYILGFSFP</sequence>
<accession>A0A067S8G5</accession>
<dbReference type="EMBL" id="KL142417">
    <property type="protein sequence ID" value="KDR67106.1"/>
    <property type="molecule type" value="Genomic_DNA"/>
</dbReference>
<protein>
    <submittedName>
        <fullName evidence="1">Uncharacterized protein</fullName>
    </submittedName>
</protein>
<gene>
    <name evidence="1" type="ORF">GALMADRAFT_258513</name>
</gene>
<keyword evidence="2" id="KW-1185">Reference proteome</keyword>
<organism evidence="1 2">
    <name type="scientific">Galerina marginata (strain CBS 339.88)</name>
    <dbReference type="NCBI Taxonomy" id="685588"/>
    <lineage>
        <taxon>Eukaryota</taxon>
        <taxon>Fungi</taxon>
        <taxon>Dikarya</taxon>
        <taxon>Basidiomycota</taxon>
        <taxon>Agaricomycotina</taxon>
        <taxon>Agaricomycetes</taxon>
        <taxon>Agaricomycetidae</taxon>
        <taxon>Agaricales</taxon>
        <taxon>Agaricineae</taxon>
        <taxon>Strophariaceae</taxon>
        <taxon>Galerina</taxon>
    </lineage>
</organism>
<evidence type="ECO:0000313" key="2">
    <source>
        <dbReference type="Proteomes" id="UP000027222"/>
    </source>
</evidence>
<dbReference type="HOGENOM" id="CLU_2359901_0_0_1"/>
<dbReference type="Proteomes" id="UP000027222">
    <property type="component" value="Unassembled WGS sequence"/>
</dbReference>